<reference evidence="8 9" key="1">
    <citation type="submission" date="2020-07" db="EMBL/GenBank/DDBJ databases">
        <title>Sequencing the genomes of 1000 actinobacteria strains.</title>
        <authorList>
            <person name="Klenk H.-P."/>
        </authorList>
    </citation>
    <scope>NUCLEOTIDE SEQUENCE [LARGE SCALE GENOMIC DNA]</scope>
    <source>
        <strain evidence="8 9">DSM 24723</strain>
    </source>
</reference>
<dbReference type="PANTHER" id="PTHR43248">
    <property type="entry name" value="2-SUCCINYL-6-HYDROXY-2,4-CYCLOHEXADIENE-1-CARBOXYLATE SYNTHASE"/>
    <property type="match status" value="1"/>
</dbReference>
<dbReference type="AlphaFoldDB" id="A0A852WZ68"/>
<feature type="signal peptide" evidence="5">
    <location>
        <begin position="1"/>
        <end position="27"/>
    </location>
</feature>
<evidence type="ECO:0000256" key="4">
    <source>
        <dbReference type="SAM" id="MobiDB-lite"/>
    </source>
</evidence>
<comment type="similarity">
    <text evidence="1">Belongs to the peptidase S33 family.</text>
</comment>
<accession>A0A852WZ68</accession>
<evidence type="ECO:0000256" key="5">
    <source>
        <dbReference type="SAM" id="SignalP"/>
    </source>
</evidence>
<dbReference type="InterPro" id="IPR051601">
    <property type="entry name" value="Serine_prot/Carboxylest_S33"/>
</dbReference>
<feature type="domain" description="Peptidase S33 tripeptidyl aminopeptidase-like C-terminal" evidence="7">
    <location>
        <begin position="407"/>
        <end position="503"/>
    </location>
</feature>
<dbReference type="Gene3D" id="3.40.50.1820">
    <property type="entry name" value="alpha/beta hydrolase"/>
    <property type="match status" value="1"/>
</dbReference>
<name>A0A852WZ68_9MICO</name>
<feature type="region of interest" description="Disordered" evidence="4">
    <location>
        <begin position="498"/>
        <end position="540"/>
    </location>
</feature>
<keyword evidence="2 5" id="KW-0732">Signal</keyword>
<feature type="domain" description="AB hydrolase-1" evidence="6">
    <location>
        <begin position="108"/>
        <end position="315"/>
    </location>
</feature>
<sequence length="550" mass="59688">MKKVLSAISALAVAGSGGAVLSTSADAAPSAAQAPSAATGPVAPDARVHSYTPPAIDWGQCDDLRLQDAGAQCGMVTVPLDYNRPSGQKIQLAISKIDADPNETYQGAVLVNPGGPGGSGLSLSRLGGWVPDNAGAGYDWIGFDPRGVGSSVPALSCDPDFFAPNRPYYSPNNTERLRAWTAKTRQYASDCGAANAEMLPHMRSSNTVYDMESIRKALGRWKLNFYGFSYGTHIAQIYASKYPHRVRRFVLDGVVNTGKSWYDANLDQNLAFEESMRAWWEWIAENDDTYGLGTTGAEVRREWYRQRARLANWPREGMGPSEWTDVFLSAGYYVYDWDYLASVFVAASQDSDFGPAIDEYASANPSEPGSDNGYATYLATECTDSPWPASWAQWSKDGWRTHRAAPFESWGNMWFNNPCRVWPTDSGPRVYVNGSKAPAMLLIAETKDAATPFSGALATRQRFPKSVLIEGKDGSTHSGSLSGVDCVDDRVAAYLKSGTLPSRQAGNTSDVECEPVPPPTPTSPDARAGAQSKGLENRELREIINEARAF</sequence>
<evidence type="ECO:0000256" key="2">
    <source>
        <dbReference type="ARBA" id="ARBA00022729"/>
    </source>
</evidence>
<feature type="chain" id="PRO_5032617183" evidence="5">
    <location>
        <begin position="28"/>
        <end position="550"/>
    </location>
</feature>
<dbReference type="InterPro" id="IPR029058">
    <property type="entry name" value="AB_hydrolase_fold"/>
</dbReference>
<gene>
    <name evidence="8" type="ORF">BJY28_000615</name>
</gene>
<dbReference type="InterPro" id="IPR013595">
    <property type="entry name" value="Pept_S33_TAP-like_C"/>
</dbReference>
<evidence type="ECO:0000313" key="8">
    <source>
        <dbReference type="EMBL" id="NYG36146.1"/>
    </source>
</evidence>
<dbReference type="PANTHER" id="PTHR43248:SF29">
    <property type="entry name" value="TRIPEPTIDYL AMINOPEPTIDASE"/>
    <property type="match status" value="1"/>
</dbReference>
<dbReference type="Pfam" id="PF08386">
    <property type="entry name" value="Abhydrolase_4"/>
    <property type="match status" value="1"/>
</dbReference>
<evidence type="ECO:0000259" key="7">
    <source>
        <dbReference type="Pfam" id="PF08386"/>
    </source>
</evidence>
<organism evidence="8 9">
    <name type="scientific">Janibacter alkaliphilus</name>
    <dbReference type="NCBI Taxonomy" id="1069963"/>
    <lineage>
        <taxon>Bacteria</taxon>
        <taxon>Bacillati</taxon>
        <taxon>Actinomycetota</taxon>
        <taxon>Actinomycetes</taxon>
        <taxon>Micrococcales</taxon>
        <taxon>Intrasporangiaceae</taxon>
        <taxon>Janibacter</taxon>
    </lineage>
</organism>
<dbReference type="Pfam" id="PF00561">
    <property type="entry name" value="Abhydrolase_1"/>
    <property type="match status" value="1"/>
</dbReference>
<dbReference type="RefSeq" id="WP_179461703.1">
    <property type="nucleotide sequence ID" value="NZ_JACBZX010000001.1"/>
</dbReference>
<feature type="compositionally biased region" description="Polar residues" evidence="4">
    <location>
        <begin position="499"/>
        <end position="510"/>
    </location>
</feature>
<comment type="caution">
    <text evidence="8">The sequence shown here is derived from an EMBL/GenBank/DDBJ whole genome shotgun (WGS) entry which is preliminary data.</text>
</comment>
<evidence type="ECO:0000313" key="9">
    <source>
        <dbReference type="Proteomes" id="UP000592181"/>
    </source>
</evidence>
<dbReference type="SUPFAM" id="SSF53474">
    <property type="entry name" value="alpha/beta-Hydrolases"/>
    <property type="match status" value="1"/>
</dbReference>
<evidence type="ECO:0000256" key="3">
    <source>
        <dbReference type="ARBA" id="ARBA00022801"/>
    </source>
</evidence>
<keyword evidence="9" id="KW-1185">Reference proteome</keyword>
<dbReference type="EMBL" id="JACBZX010000001">
    <property type="protein sequence ID" value="NYG36146.1"/>
    <property type="molecule type" value="Genomic_DNA"/>
</dbReference>
<keyword evidence="3" id="KW-0378">Hydrolase</keyword>
<dbReference type="InterPro" id="IPR000073">
    <property type="entry name" value="AB_hydrolase_1"/>
</dbReference>
<proteinExistence type="inferred from homology"/>
<evidence type="ECO:0000259" key="6">
    <source>
        <dbReference type="Pfam" id="PF00561"/>
    </source>
</evidence>
<dbReference type="GO" id="GO:0016787">
    <property type="term" value="F:hydrolase activity"/>
    <property type="evidence" value="ECO:0007669"/>
    <property type="project" value="UniProtKB-KW"/>
</dbReference>
<protein>
    <submittedName>
        <fullName evidence="8">Pimeloyl-ACP methyl ester carboxylesterase</fullName>
    </submittedName>
</protein>
<dbReference type="Proteomes" id="UP000592181">
    <property type="component" value="Unassembled WGS sequence"/>
</dbReference>
<evidence type="ECO:0000256" key="1">
    <source>
        <dbReference type="ARBA" id="ARBA00010088"/>
    </source>
</evidence>